<evidence type="ECO:0000313" key="5">
    <source>
        <dbReference type="Proteomes" id="UP000076798"/>
    </source>
</evidence>
<dbReference type="PANTHER" id="PTHR47933">
    <property type="entry name" value="PENTATRICOPEPTIDE REPEAT-CONTAINING PROTEIN 1, MITOCHONDRIAL"/>
    <property type="match status" value="1"/>
</dbReference>
<dbReference type="InterPro" id="IPR002885">
    <property type="entry name" value="PPR_rpt"/>
</dbReference>
<keyword evidence="5" id="KW-1185">Reference proteome</keyword>
<dbReference type="NCBIfam" id="TIGR00756">
    <property type="entry name" value="PPR"/>
    <property type="match status" value="1"/>
</dbReference>
<feature type="compositionally biased region" description="Polar residues" evidence="3">
    <location>
        <begin position="462"/>
        <end position="472"/>
    </location>
</feature>
<dbReference type="InterPro" id="IPR051240">
    <property type="entry name" value="Mito_RNA-Proc/Resp"/>
</dbReference>
<dbReference type="STRING" id="1314776.A0A165ZYK6"/>
<feature type="repeat" description="PPR" evidence="2">
    <location>
        <begin position="650"/>
        <end position="684"/>
    </location>
</feature>
<dbReference type="InterPro" id="IPR011990">
    <property type="entry name" value="TPR-like_helical_dom_sf"/>
</dbReference>
<dbReference type="AlphaFoldDB" id="A0A165ZYK6"/>
<protein>
    <recommendedName>
        <fullName evidence="6">Pentacotripeptide-repeat region of PRORP domain-containing protein</fullName>
    </recommendedName>
</protein>
<proteinExistence type="predicted"/>
<sequence>MSTTRVWSYTHRPLFDIAHTLHSLHTLKSKPFFTSARTWNQVEDDPSTRPLRQRYPTSPLSPIFESISSEYLAPSTSTSGSGSGSTYVSRRGSDLLRDAVREERYDDALILHREILASGESIPPSITYISIILHILRSPTPPSSRAALYASVLDWFTLLPSRSSLSNSEYSNLKTNLHNIKYLMTQYMDDLHPLARMAIIGAGKGYGRFFAKDLVRTVVYLTEPGYSEKFYREFEAAASACAEREGSSEAFEERRAVWRSRVVVAYAMSGRLAEAQAILHESVNEGIIIQTYAYSILGRHLKLKRESTEAIEELFFLQHSTPLRIAPIERKARLKREAAPIFLTTHSLALALRTLRKSIISPSAPPSQTYLSTFLSSCLTNNRLSPIRRLRRKAMRDSRRSAQLWLMSEMGVYRGRREWEGVVWVFWRYFWMVGVCRALVERVLAPHVFVEHWPYRDHPSHDSLNSSPASASGTGMEEGGGEGMPTTRRRKWSPILPGEEWVLSGRLVPSSYVTTMVWEALMALSDWKRGPSLGDVYRAFRGEAERQFGRGVGGVKLPGEVENYEGEGGEGEAEGFGSVDTPELGAEAEQELELEQEQDSTSAALICTPPSARFDASHFVRFMIALGKTKNPWRARFVWRDLRSLGVRENVYVWNVMIRVYIRSNKLGNAMELVKEMLGSGLVRDISVDDTREREEREMVKEVGFREAKWALKKMKMKESDVSVRAINGYVPRANLVTLQVLMGELERCGWVDMAREVGETLSEMGYSVVDSSSSSNTNTNTENIR</sequence>
<evidence type="ECO:0000256" key="3">
    <source>
        <dbReference type="SAM" id="MobiDB-lite"/>
    </source>
</evidence>
<dbReference type="Gene3D" id="1.25.40.10">
    <property type="entry name" value="Tetratricopeptide repeat domain"/>
    <property type="match status" value="1"/>
</dbReference>
<evidence type="ECO:0000313" key="4">
    <source>
        <dbReference type="EMBL" id="KZT34770.1"/>
    </source>
</evidence>
<evidence type="ECO:0008006" key="6">
    <source>
        <dbReference type="Google" id="ProtNLM"/>
    </source>
</evidence>
<dbReference type="GO" id="GO:0003729">
    <property type="term" value="F:mRNA binding"/>
    <property type="evidence" value="ECO:0007669"/>
    <property type="project" value="TreeGrafter"/>
</dbReference>
<dbReference type="OrthoDB" id="185373at2759"/>
<accession>A0A165ZYK6</accession>
<dbReference type="PANTHER" id="PTHR47933:SF11">
    <property type="entry name" value="PENTATRICOPEPTIDE REPEAT-CONTAINING PROTEIN 2"/>
    <property type="match status" value="1"/>
</dbReference>
<dbReference type="PROSITE" id="PS51375">
    <property type="entry name" value="PPR"/>
    <property type="match status" value="1"/>
</dbReference>
<name>A0A165ZYK6_9AGAM</name>
<dbReference type="Pfam" id="PF01535">
    <property type="entry name" value="PPR"/>
    <property type="match status" value="1"/>
</dbReference>
<evidence type="ECO:0000256" key="2">
    <source>
        <dbReference type="PROSITE-ProRule" id="PRU00708"/>
    </source>
</evidence>
<dbReference type="Proteomes" id="UP000076798">
    <property type="component" value="Unassembled WGS sequence"/>
</dbReference>
<gene>
    <name evidence="4" type="ORF">SISSUDRAFT_245596</name>
</gene>
<dbReference type="EMBL" id="KV428166">
    <property type="protein sequence ID" value="KZT34770.1"/>
    <property type="molecule type" value="Genomic_DNA"/>
</dbReference>
<evidence type="ECO:0000256" key="1">
    <source>
        <dbReference type="ARBA" id="ARBA00022737"/>
    </source>
</evidence>
<reference evidence="4 5" key="1">
    <citation type="journal article" date="2016" name="Mol. Biol. Evol.">
        <title>Comparative Genomics of Early-Diverging Mushroom-Forming Fungi Provides Insights into the Origins of Lignocellulose Decay Capabilities.</title>
        <authorList>
            <person name="Nagy L.G."/>
            <person name="Riley R."/>
            <person name="Tritt A."/>
            <person name="Adam C."/>
            <person name="Daum C."/>
            <person name="Floudas D."/>
            <person name="Sun H."/>
            <person name="Yadav J.S."/>
            <person name="Pangilinan J."/>
            <person name="Larsson K.H."/>
            <person name="Matsuura K."/>
            <person name="Barry K."/>
            <person name="Labutti K."/>
            <person name="Kuo R."/>
            <person name="Ohm R.A."/>
            <person name="Bhattacharya S.S."/>
            <person name="Shirouzu T."/>
            <person name="Yoshinaga Y."/>
            <person name="Martin F.M."/>
            <person name="Grigoriev I.V."/>
            <person name="Hibbett D.S."/>
        </authorList>
    </citation>
    <scope>NUCLEOTIDE SEQUENCE [LARGE SCALE GENOMIC DNA]</scope>
    <source>
        <strain evidence="4 5">HHB10207 ss-3</strain>
    </source>
</reference>
<organism evidence="4 5">
    <name type="scientific">Sistotremastrum suecicum HHB10207 ss-3</name>
    <dbReference type="NCBI Taxonomy" id="1314776"/>
    <lineage>
        <taxon>Eukaryota</taxon>
        <taxon>Fungi</taxon>
        <taxon>Dikarya</taxon>
        <taxon>Basidiomycota</taxon>
        <taxon>Agaricomycotina</taxon>
        <taxon>Agaricomycetes</taxon>
        <taxon>Sistotremastrales</taxon>
        <taxon>Sistotremastraceae</taxon>
        <taxon>Sistotremastrum</taxon>
    </lineage>
</organism>
<keyword evidence="1" id="KW-0677">Repeat</keyword>
<feature type="region of interest" description="Disordered" evidence="3">
    <location>
        <begin position="458"/>
        <end position="490"/>
    </location>
</feature>